<dbReference type="AlphaFoldDB" id="A0A326TT53"/>
<dbReference type="Gene3D" id="3.30.420.240">
    <property type="match status" value="1"/>
</dbReference>
<evidence type="ECO:0000259" key="2">
    <source>
        <dbReference type="Pfam" id="PF17289"/>
    </source>
</evidence>
<evidence type="ECO:0000256" key="1">
    <source>
        <dbReference type="ARBA" id="ARBA00022612"/>
    </source>
</evidence>
<comment type="caution">
    <text evidence="3">The sequence shown here is derived from an EMBL/GenBank/DDBJ whole genome shotgun (WGS) entry which is preliminary data.</text>
</comment>
<dbReference type="Pfam" id="PF17289">
    <property type="entry name" value="Terminase_6C"/>
    <property type="match status" value="1"/>
</dbReference>
<sequence>MRLLPLLNKNKAALSALESMLLEDQPQDIPRFYDFVRDAWHILEPSTPFVDGWHIHAISEHLEAVSSGQIQRLLVNMPPRHAKSTLISVMWPVWSWLLDPSLRWLCASYALSLSIRDNRRSRILIQSPWFQSRYGHIFRLAGDQNMKSRFENDKRGYRLATSVGAATTGEGGDRLLIDDPHPASDATSDVQRLNALQWFNETWVSRLNDQKTGAMVVVGQRIHQQDVSGHILELGGWEHLNLPTEFEEATRCRTSLGWTDPRKEEGELLWPERFDHESLARLKKQLGSQAYAAQYQQTPVPSGGGQFRREWFRYFRETADAYLLEGRAVIKAHCERVFITVDLAISSKQHADYTVFGVWAMTPEHDLLLLDVIRGRFSNPEQFKLIQRLHHHYPHAYFKIEKVGYQLALVQQALSQGIPCKEYQPVRDKVTRASTASIWFENGKIYFRQGGLWLHDLETELLLFPKGAHDDQVDVISMAAEEATNGQRDIEPLDIDTAQALSGFLGY</sequence>
<keyword evidence="4" id="KW-1185">Reference proteome</keyword>
<dbReference type="EMBL" id="QKUF01000044">
    <property type="protein sequence ID" value="PZW19702.1"/>
    <property type="molecule type" value="Genomic_DNA"/>
</dbReference>
<dbReference type="NCBIfam" id="TIGR01630">
    <property type="entry name" value="psiM2_ORF9"/>
    <property type="match status" value="1"/>
</dbReference>
<dbReference type="Proteomes" id="UP000248806">
    <property type="component" value="Unassembled WGS sequence"/>
</dbReference>
<evidence type="ECO:0000313" key="3">
    <source>
        <dbReference type="EMBL" id="PZW19702.1"/>
    </source>
</evidence>
<evidence type="ECO:0000313" key="4">
    <source>
        <dbReference type="Proteomes" id="UP000248806"/>
    </source>
</evidence>
<dbReference type="OrthoDB" id="234671at2"/>
<gene>
    <name evidence="3" type="ORF">EI42_06011</name>
</gene>
<organism evidence="3 4">
    <name type="scientific">Thermosporothrix hazakensis</name>
    <dbReference type="NCBI Taxonomy" id="644383"/>
    <lineage>
        <taxon>Bacteria</taxon>
        <taxon>Bacillati</taxon>
        <taxon>Chloroflexota</taxon>
        <taxon>Ktedonobacteria</taxon>
        <taxon>Ktedonobacterales</taxon>
        <taxon>Thermosporotrichaceae</taxon>
        <taxon>Thermosporothrix</taxon>
    </lineage>
</organism>
<proteinExistence type="predicted"/>
<dbReference type="InterPro" id="IPR035421">
    <property type="entry name" value="Terminase_6C"/>
</dbReference>
<dbReference type="InterPro" id="IPR006517">
    <property type="entry name" value="Phage_terminase_lsu-like_C"/>
</dbReference>
<reference evidence="3 4" key="1">
    <citation type="submission" date="2018-06" db="EMBL/GenBank/DDBJ databases">
        <title>Genomic Encyclopedia of Archaeal and Bacterial Type Strains, Phase II (KMG-II): from individual species to whole genera.</title>
        <authorList>
            <person name="Goeker M."/>
        </authorList>
    </citation>
    <scope>NUCLEOTIDE SEQUENCE [LARGE SCALE GENOMIC DNA]</scope>
    <source>
        <strain evidence="3 4">ATCC BAA-1881</strain>
    </source>
</reference>
<accession>A0A326TT53</accession>
<protein>
    <submittedName>
        <fullName evidence="3">Putative phage terminase large subunit-like protein</fullName>
    </submittedName>
</protein>
<keyword evidence="1" id="KW-1188">Viral release from host cell</keyword>
<feature type="domain" description="Terminase large subunit gp17-like C-terminal" evidence="2">
    <location>
        <begin position="339"/>
        <end position="480"/>
    </location>
</feature>
<name>A0A326TT53_THEHA</name>